<name>A0ABP9VH80_9DEIO</name>
<dbReference type="PROSITE" id="PS51257">
    <property type="entry name" value="PROKAR_LIPOPROTEIN"/>
    <property type="match status" value="1"/>
</dbReference>
<evidence type="ECO:0000256" key="1">
    <source>
        <dbReference type="SAM" id="SignalP"/>
    </source>
</evidence>
<comment type="caution">
    <text evidence="2">The sequence shown here is derived from an EMBL/GenBank/DDBJ whole genome shotgun (WGS) entry which is preliminary data.</text>
</comment>
<dbReference type="RefSeq" id="WP_353543036.1">
    <property type="nucleotide sequence ID" value="NZ_BAABRN010000036.1"/>
</dbReference>
<dbReference type="Proteomes" id="UP001458946">
    <property type="component" value="Unassembled WGS sequence"/>
</dbReference>
<proteinExistence type="predicted"/>
<reference evidence="2 3" key="1">
    <citation type="submission" date="2024-02" db="EMBL/GenBank/DDBJ databases">
        <title>Deinococcus xinjiangensis NBRC 107630.</title>
        <authorList>
            <person name="Ichikawa N."/>
            <person name="Katano-Makiyama Y."/>
            <person name="Hidaka K."/>
        </authorList>
    </citation>
    <scope>NUCLEOTIDE SEQUENCE [LARGE SCALE GENOMIC DNA]</scope>
    <source>
        <strain evidence="2 3">NBRC 107630</strain>
    </source>
</reference>
<feature type="chain" id="PRO_5045275263" evidence="1">
    <location>
        <begin position="23"/>
        <end position="264"/>
    </location>
</feature>
<keyword evidence="3" id="KW-1185">Reference proteome</keyword>
<organism evidence="2 3">
    <name type="scientific">Deinococcus xinjiangensis</name>
    <dbReference type="NCBI Taxonomy" id="457454"/>
    <lineage>
        <taxon>Bacteria</taxon>
        <taxon>Thermotogati</taxon>
        <taxon>Deinococcota</taxon>
        <taxon>Deinococci</taxon>
        <taxon>Deinococcales</taxon>
        <taxon>Deinococcaceae</taxon>
        <taxon>Deinococcus</taxon>
    </lineage>
</organism>
<evidence type="ECO:0000313" key="2">
    <source>
        <dbReference type="EMBL" id="GAA5503062.1"/>
    </source>
</evidence>
<feature type="signal peptide" evidence="1">
    <location>
        <begin position="1"/>
        <end position="22"/>
    </location>
</feature>
<accession>A0ABP9VH80</accession>
<keyword evidence="1" id="KW-0732">Signal</keyword>
<sequence length="264" mass="27478">MKKLSLMLVALALGLTACPATQTPTAITSVSGTVVEVDPNTPPIDPTTTTDVSLKTVAWTGGAGTVTGSMEAGTTLKEVTSGTLNANGSFSLNLPSTVDASMLVKINNTPATNCTGQFTLSNPDALIGELIVVASGSKTSQITPETGALQIDRTNKLLTITTNFGTLMYADRDIQVSGTSTCTPQAGNTVITKNDVKLVKGWNLLSLNQSYVFNGNEGTTTLTSTLTSGSLPTDKWVFNADSMATTNLGKSNISNNVKPLHFLR</sequence>
<dbReference type="EMBL" id="BAABRN010000036">
    <property type="protein sequence ID" value="GAA5503062.1"/>
    <property type="molecule type" value="Genomic_DNA"/>
</dbReference>
<gene>
    <name evidence="2" type="ORF">Dxin01_02811</name>
</gene>
<evidence type="ECO:0000313" key="3">
    <source>
        <dbReference type="Proteomes" id="UP001458946"/>
    </source>
</evidence>
<protein>
    <submittedName>
        <fullName evidence="2">Uncharacterized protein</fullName>
    </submittedName>
</protein>